<accession>A0ABQ4Z6P0</accession>
<dbReference type="PANTHER" id="PTHR32285">
    <property type="entry name" value="PROTEIN TRICHOME BIREFRINGENCE-LIKE 9-RELATED"/>
    <property type="match status" value="1"/>
</dbReference>
<sequence length="328" mass="37540">MMKKLYAMGLWDMQTIIHCSLFIFLVGGLATITYYGYNDQGLSGGNNKVTLTTTTTTTAADIDAQVFDHETSLKIGPQWGTCDLFSGIWIYDNSSRYPLFDGKAVVERLRGKRMLFVGDSLNRNQWMSMMCMLHSLIPGVKQFGLELDGILHTFRATDHNISIDFYWAPMLVESNGDSPTDHHRGDRMFRINAIENHARHWVNADILIFNSYHWAREWGGKDLATCYGETEPVMNNTLIGYGIDQKMLTILESTLRKLEAKGLNVQIINITQLTQYRKDGHTSIYKKKWRPLTELETKRPENAADCSHWCLPGVPDIWNELLLAYMLQ</sequence>
<dbReference type="Pfam" id="PF13839">
    <property type="entry name" value="PC-Esterase"/>
    <property type="match status" value="2"/>
</dbReference>
<evidence type="ECO:0000313" key="4">
    <source>
        <dbReference type="Proteomes" id="UP001151760"/>
    </source>
</evidence>
<feature type="domain" description="Trichome birefringence-like C-terminal" evidence="2">
    <location>
        <begin position="98"/>
        <end position="215"/>
    </location>
</feature>
<dbReference type="EMBL" id="BQNB010011004">
    <property type="protein sequence ID" value="GJS84817.1"/>
    <property type="molecule type" value="Genomic_DNA"/>
</dbReference>
<reference evidence="3" key="1">
    <citation type="journal article" date="2022" name="Int. J. Mol. Sci.">
        <title>Draft Genome of Tanacetum Coccineum: Genomic Comparison of Closely Related Tanacetum-Family Plants.</title>
        <authorList>
            <person name="Yamashiro T."/>
            <person name="Shiraishi A."/>
            <person name="Nakayama K."/>
            <person name="Satake H."/>
        </authorList>
    </citation>
    <scope>NUCLEOTIDE SEQUENCE</scope>
</reference>
<proteinExistence type="inferred from homology"/>
<evidence type="ECO:0000313" key="3">
    <source>
        <dbReference type="EMBL" id="GJS84817.1"/>
    </source>
</evidence>
<dbReference type="PANTHER" id="PTHR32285:SF286">
    <property type="entry name" value="PMR5 DOMAIN, PC-ESTERASE, PROTEIN TRICHOME BIREFRINGENCE-LIKE 34"/>
    <property type="match status" value="1"/>
</dbReference>
<gene>
    <name evidence="3" type="ORF">Tco_0751358</name>
</gene>
<keyword evidence="4" id="KW-1185">Reference proteome</keyword>
<evidence type="ECO:0000256" key="1">
    <source>
        <dbReference type="ARBA" id="ARBA00007727"/>
    </source>
</evidence>
<dbReference type="InterPro" id="IPR029962">
    <property type="entry name" value="TBL"/>
</dbReference>
<evidence type="ECO:0000259" key="2">
    <source>
        <dbReference type="Pfam" id="PF13839"/>
    </source>
</evidence>
<organism evidence="3 4">
    <name type="scientific">Tanacetum coccineum</name>
    <dbReference type="NCBI Taxonomy" id="301880"/>
    <lineage>
        <taxon>Eukaryota</taxon>
        <taxon>Viridiplantae</taxon>
        <taxon>Streptophyta</taxon>
        <taxon>Embryophyta</taxon>
        <taxon>Tracheophyta</taxon>
        <taxon>Spermatophyta</taxon>
        <taxon>Magnoliopsida</taxon>
        <taxon>eudicotyledons</taxon>
        <taxon>Gunneridae</taxon>
        <taxon>Pentapetalae</taxon>
        <taxon>asterids</taxon>
        <taxon>campanulids</taxon>
        <taxon>Asterales</taxon>
        <taxon>Asteraceae</taxon>
        <taxon>Asteroideae</taxon>
        <taxon>Anthemideae</taxon>
        <taxon>Anthemidinae</taxon>
        <taxon>Tanacetum</taxon>
    </lineage>
</organism>
<comment type="caution">
    <text evidence="3">The sequence shown here is derived from an EMBL/GenBank/DDBJ whole genome shotgun (WGS) entry which is preliminary data.</text>
</comment>
<protein>
    <submittedName>
        <fullName evidence="3">Trichome birefringence-like protein 34 isoform X2</fullName>
    </submittedName>
</protein>
<dbReference type="Proteomes" id="UP001151760">
    <property type="component" value="Unassembled WGS sequence"/>
</dbReference>
<reference evidence="3" key="2">
    <citation type="submission" date="2022-01" db="EMBL/GenBank/DDBJ databases">
        <authorList>
            <person name="Yamashiro T."/>
            <person name="Shiraishi A."/>
            <person name="Satake H."/>
            <person name="Nakayama K."/>
        </authorList>
    </citation>
    <scope>NUCLEOTIDE SEQUENCE</scope>
</reference>
<name>A0ABQ4Z6P0_9ASTR</name>
<dbReference type="InterPro" id="IPR026057">
    <property type="entry name" value="TBL_C"/>
</dbReference>
<feature type="domain" description="Trichome birefringence-like C-terminal" evidence="2">
    <location>
        <begin position="217"/>
        <end position="324"/>
    </location>
</feature>
<comment type="similarity">
    <text evidence="1">Belongs to the PC-esterase family. TBL subfamily.</text>
</comment>